<dbReference type="AlphaFoldDB" id="A0A7Y9LVU2"/>
<feature type="transmembrane region" description="Helical" evidence="2">
    <location>
        <begin position="737"/>
        <end position="756"/>
    </location>
</feature>
<dbReference type="Gene3D" id="3.90.550.10">
    <property type="entry name" value="Spore Coat Polysaccharide Biosynthesis Protein SpsA, Chain A"/>
    <property type="match status" value="1"/>
</dbReference>
<keyword evidence="2" id="KW-0472">Membrane</keyword>
<keyword evidence="3" id="KW-0808">Transferase</keyword>
<comment type="caution">
    <text evidence="3">The sequence shown here is derived from an EMBL/GenBank/DDBJ whole genome shotgun (WGS) entry which is preliminary data.</text>
</comment>
<feature type="transmembrane region" description="Helical" evidence="2">
    <location>
        <begin position="702"/>
        <end position="725"/>
    </location>
</feature>
<feature type="transmembrane region" description="Helical" evidence="2">
    <location>
        <begin position="369"/>
        <end position="394"/>
    </location>
</feature>
<sequence length="1120" mass="117432">MVSHNGSAYLPRVLKAIQAQSRAVDRLIAVDSGSSDQSAAILKEALGGANVVQLGGRNTESRAGFGAAVRTGLAELAKVGESPETEFLWLLHDDSAPAPQALGELLRAVERAPSVTIAGCKQLDWDDERSLIDVGLSTSRWGERLTMIELDEQDQGQYDGRTDMFAVNSAGMLVRRDVWQQLGGFDPALPGTGDDVDLCWRNRLAGHRVVVVPSARMSHLRDRPGSLNTAQVARKAEVHLRLKHASWWQLPFFWIGALLGGFWQLLAGILFKDPGHGLRQLLATVAALFRPGAVFRGRSAANRSRRVSRKVIRGLQVSGPDVRSYRRALLESLTETGQDAEDEPLDSAEYVPSGDAQDDFAALSSSRRLWVGSGAVLAVVLLGLVSVVALFRFIGAEALTGGALLPLSSKLSDIWQHATSWWVGLGAGWPGHGEPFDLVLWVLGVLGLGNGSAAVTWLVLLALPLAGLGAWFCAGALSKSRWPRLLAALIWAGAPVLLISLGQGRLGTLIAHLMIPWVFLGFIRAMGAAHRRSAADPASTAALPIGKPGANNTAVRVSWTATAAAGLGLAVLTASAPILLPFAVVMVIFLMVFGGRRARTLWWTLLPSLVLFGPFVASVLDRPRALLADPGLPLAFNNAPSWQQLLGQPILLGSDATVAGASWLPSGFPWAWLAALLIGAPLVLLALAALVWPKRRPATVRVLWLVAVLAIVLGYAVSMIGTALGANDLVTPFSGPAVSVLVFALLGAAMIGLDGVQSWRSAGSSEGKGRGLPRTVAGVLTVLLLISPVLSLSMWLSQNLSGGTAVQTAADRSLPATATDRGLGQDQSRTLVITVGSEGQFSASLMRGGGTTLDALSSIAESQGISGLPGAESISSGDSVDAQLRSAVAAIVAGTGVNPLPQLNGLGVGFVVLRQGDTSAELLASQIDAVPGLATVGPTDQGWLWRVTPEVKTNDSVANASDTVGRVRIEDGKGATVGYLPSELESVGTQLSTGQDGRLLVLAERADPGWTAWLDGQKLNSVTGPSGSEWAQAFQLPAGGGHLEVRYQQPWAPWWIVAQIVVLGLTALLAIPMPAGRGRISRVSRARGASVAPEKRVAAKVTDSGGAAESDSSNRDGDGQ</sequence>
<organism evidence="3 4">
    <name type="scientific">Psychromicrobium silvestre</name>
    <dbReference type="NCBI Taxonomy" id="1645614"/>
    <lineage>
        <taxon>Bacteria</taxon>
        <taxon>Bacillati</taxon>
        <taxon>Actinomycetota</taxon>
        <taxon>Actinomycetes</taxon>
        <taxon>Micrococcales</taxon>
        <taxon>Micrococcaceae</taxon>
        <taxon>Psychromicrobium</taxon>
    </lineage>
</organism>
<feature type="transmembrane region" description="Helical" evidence="2">
    <location>
        <begin position="601"/>
        <end position="620"/>
    </location>
</feature>
<dbReference type="RefSeq" id="WP_425503313.1">
    <property type="nucleotide sequence ID" value="NZ_JACBYQ010000002.1"/>
</dbReference>
<name>A0A7Y9LVU2_9MICC</name>
<evidence type="ECO:0000313" key="3">
    <source>
        <dbReference type="EMBL" id="NYE96548.1"/>
    </source>
</evidence>
<dbReference type="Pfam" id="PF13641">
    <property type="entry name" value="Glyco_tranf_2_3"/>
    <property type="match status" value="1"/>
</dbReference>
<dbReference type="InterPro" id="IPR050834">
    <property type="entry name" value="Glycosyltransf_2"/>
</dbReference>
<feature type="transmembrane region" description="Helical" evidence="2">
    <location>
        <begin position="440"/>
        <end position="473"/>
    </location>
</feature>
<protein>
    <submittedName>
        <fullName evidence="3">GT2 family glycosyltransferase</fullName>
    </submittedName>
</protein>
<keyword evidence="2" id="KW-1133">Transmembrane helix</keyword>
<dbReference type="GO" id="GO:0016740">
    <property type="term" value="F:transferase activity"/>
    <property type="evidence" value="ECO:0007669"/>
    <property type="project" value="UniProtKB-KW"/>
</dbReference>
<feature type="transmembrane region" description="Helical" evidence="2">
    <location>
        <begin position="1054"/>
        <end position="1075"/>
    </location>
</feature>
<dbReference type="Proteomes" id="UP000521748">
    <property type="component" value="Unassembled WGS sequence"/>
</dbReference>
<evidence type="ECO:0000256" key="1">
    <source>
        <dbReference type="SAM" id="MobiDB-lite"/>
    </source>
</evidence>
<dbReference type="InterPro" id="IPR029044">
    <property type="entry name" value="Nucleotide-diphossugar_trans"/>
</dbReference>
<evidence type="ECO:0000256" key="2">
    <source>
        <dbReference type="SAM" id="Phobius"/>
    </source>
</evidence>
<feature type="transmembrane region" description="Helical" evidence="2">
    <location>
        <begin position="250"/>
        <end position="271"/>
    </location>
</feature>
<dbReference type="EMBL" id="JACBYQ010000002">
    <property type="protein sequence ID" value="NYE96548.1"/>
    <property type="molecule type" value="Genomic_DNA"/>
</dbReference>
<dbReference type="PANTHER" id="PTHR43685:SF3">
    <property type="entry name" value="SLR2126 PROTEIN"/>
    <property type="match status" value="1"/>
</dbReference>
<evidence type="ECO:0000313" key="4">
    <source>
        <dbReference type="Proteomes" id="UP000521748"/>
    </source>
</evidence>
<feature type="transmembrane region" description="Helical" evidence="2">
    <location>
        <begin position="670"/>
        <end position="690"/>
    </location>
</feature>
<accession>A0A7Y9LVU2</accession>
<keyword evidence="4" id="KW-1185">Reference proteome</keyword>
<dbReference type="SUPFAM" id="SSF53448">
    <property type="entry name" value="Nucleotide-diphospho-sugar transferases"/>
    <property type="match status" value="1"/>
</dbReference>
<feature type="transmembrane region" description="Helical" evidence="2">
    <location>
        <begin position="485"/>
        <end position="503"/>
    </location>
</feature>
<feature type="transmembrane region" description="Helical" evidence="2">
    <location>
        <begin position="578"/>
        <end position="594"/>
    </location>
</feature>
<gene>
    <name evidence="3" type="ORF">FHU41_002798</name>
</gene>
<keyword evidence="2" id="KW-0812">Transmembrane</keyword>
<feature type="region of interest" description="Disordered" evidence="1">
    <location>
        <begin position="1085"/>
        <end position="1120"/>
    </location>
</feature>
<dbReference type="PANTHER" id="PTHR43685">
    <property type="entry name" value="GLYCOSYLTRANSFERASE"/>
    <property type="match status" value="1"/>
</dbReference>
<feature type="transmembrane region" description="Helical" evidence="2">
    <location>
        <begin position="776"/>
        <end position="796"/>
    </location>
</feature>
<proteinExistence type="predicted"/>
<reference evidence="3 4" key="1">
    <citation type="submission" date="2020-07" db="EMBL/GenBank/DDBJ databases">
        <title>Sequencing the genomes of 1000 actinobacteria strains.</title>
        <authorList>
            <person name="Klenk H.-P."/>
        </authorList>
    </citation>
    <scope>NUCLEOTIDE SEQUENCE [LARGE SCALE GENOMIC DNA]</scope>
    <source>
        <strain evidence="3 4">DSM 102047</strain>
    </source>
</reference>